<dbReference type="PANTHER" id="PTHR10536">
    <property type="entry name" value="DNA PRIMASE SMALL SUBUNIT"/>
    <property type="match status" value="1"/>
</dbReference>
<gene>
    <name evidence="2" type="primary">ORF59288</name>
</gene>
<dbReference type="GO" id="GO:0003899">
    <property type="term" value="F:DNA-directed RNA polymerase activity"/>
    <property type="evidence" value="ECO:0007669"/>
    <property type="project" value="InterPro"/>
</dbReference>
<comment type="similarity">
    <text evidence="1">Belongs to the eukaryotic-type primase small subunit family.</text>
</comment>
<proteinExistence type="inferred from homology"/>
<dbReference type="GO" id="GO:0006269">
    <property type="term" value="P:DNA replication, synthesis of primer"/>
    <property type="evidence" value="ECO:0007669"/>
    <property type="project" value="InterPro"/>
</dbReference>
<dbReference type="InterPro" id="IPR002755">
    <property type="entry name" value="DNA_primase_S"/>
</dbReference>
<dbReference type="EMBL" id="HACG01019684">
    <property type="protein sequence ID" value="CEK66549.1"/>
    <property type="molecule type" value="Transcribed_RNA"/>
</dbReference>
<dbReference type="Pfam" id="PF01896">
    <property type="entry name" value="DNA_primase_S"/>
    <property type="match status" value="1"/>
</dbReference>
<sequence>MEKQDLLDCEQKWKKVVALVPADNVREQLLEDFCGKLGKDSRSRWKILTTRLEQAVQKNMTKQLHVEDEIKLQFCYPRLDVNVSKGVNHLLKSPFCIHPKTGRVCVPMDPRKIDEFDPMTVPTISGLLDELDSLEPAENNDQGKKIKDYKKTSLGPFLEVFETFLQGLESSRKGKLIEQSDIKMEF</sequence>
<evidence type="ECO:0000256" key="1">
    <source>
        <dbReference type="ARBA" id="ARBA00009762"/>
    </source>
</evidence>
<dbReference type="SUPFAM" id="SSF56747">
    <property type="entry name" value="Prim-pol domain"/>
    <property type="match status" value="1"/>
</dbReference>
<protein>
    <submittedName>
        <fullName evidence="2">Uncharacterized protein</fullName>
    </submittedName>
</protein>
<evidence type="ECO:0000313" key="2">
    <source>
        <dbReference type="EMBL" id="CEK66549.1"/>
    </source>
</evidence>
<dbReference type="AlphaFoldDB" id="A0A0B6ZD99"/>
<name>A0A0B6ZD99_9EUPU</name>
<dbReference type="Gene3D" id="3.90.920.10">
    <property type="entry name" value="DNA primase, PRIM domain"/>
    <property type="match status" value="1"/>
</dbReference>
<organism evidence="2">
    <name type="scientific">Arion vulgaris</name>
    <dbReference type="NCBI Taxonomy" id="1028688"/>
    <lineage>
        <taxon>Eukaryota</taxon>
        <taxon>Metazoa</taxon>
        <taxon>Spiralia</taxon>
        <taxon>Lophotrochozoa</taxon>
        <taxon>Mollusca</taxon>
        <taxon>Gastropoda</taxon>
        <taxon>Heterobranchia</taxon>
        <taxon>Euthyneura</taxon>
        <taxon>Panpulmonata</taxon>
        <taxon>Eupulmonata</taxon>
        <taxon>Stylommatophora</taxon>
        <taxon>Helicina</taxon>
        <taxon>Arionoidea</taxon>
        <taxon>Arionidae</taxon>
        <taxon>Arion</taxon>
    </lineage>
</organism>
<reference evidence="2" key="1">
    <citation type="submission" date="2014-12" db="EMBL/GenBank/DDBJ databases">
        <title>Insight into the proteome of Arion vulgaris.</title>
        <authorList>
            <person name="Aradska J."/>
            <person name="Bulat T."/>
            <person name="Smidak R."/>
            <person name="Sarate P."/>
            <person name="Gangsoo J."/>
            <person name="Sialana F."/>
            <person name="Bilban M."/>
            <person name="Lubec G."/>
        </authorList>
    </citation>
    <scope>NUCLEOTIDE SEQUENCE</scope>
    <source>
        <tissue evidence="2">Skin</tissue>
    </source>
</reference>
<accession>A0A0B6ZD99</accession>